<dbReference type="InterPro" id="IPR025442">
    <property type="entry name" value="DUF4185"/>
</dbReference>
<proteinExistence type="predicted"/>
<dbReference type="Gene3D" id="3.20.20.80">
    <property type="entry name" value="Glycosidases"/>
    <property type="match status" value="1"/>
</dbReference>
<dbReference type="Gene3D" id="3.40.80.10">
    <property type="entry name" value="Peptidoglycan recognition protein-like"/>
    <property type="match status" value="1"/>
</dbReference>
<keyword evidence="10" id="KW-1185">Reference proteome</keyword>
<name>A0A649VL16_9CAUD</name>
<dbReference type="PANTHER" id="PTHR21666:SF289">
    <property type="entry name" value="L-ALA--D-GLU ENDOPEPTIDASE"/>
    <property type="match status" value="1"/>
</dbReference>
<evidence type="ECO:0000259" key="8">
    <source>
        <dbReference type="Pfam" id="PF13810"/>
    </source>
</evidence>
<dbReference type="SUPFAM" id="SSF51261">
    <property type="entry name" value="Duplicated hybrid motif"/>
    <property type="match status" value="1"/>
</dbReference>
<evidence type="ECO:0000259" key="7">
    <source>
        <dbReference type="Pfam" id="PF08924"/>
    </source>
</evidence>
<keyword evidence="3" id="KW-0732">Signal</keyword>
<evidence type="ECO:0000313" key="10">
    <source>
        <dbReference type="Proteomes" id="UP000423645"/>
    </source>
</evidence>
<dbReference type="GO" id="GO:0009253">
    <property type="term" value="P:peptidoglycan catabolic process"/>
    <property type="evidence" value="ECO:0007669"/>
    <property type="project" value="InterPro"/>
</dbReference>
<evidence type="ECO:0000259" key="5">
    <source>
        <dbReference type="Pfam" id="PF01510"/>
    </source>
</evidence>
<dbReference type="InterPro" id="IPR002502">
    <property type="entry name" value="Amidase_domain"/>
</dbReference>
<dbReference type="InterPro" id="IPR015020">
    <property type="entry name" value="Rv2525c-like_Glyco_Hydro-like"/>
</dbReference>
<feature type="domain" description="M23ase beta-sheet core" evidence="6">
    <location>
        <begin position="568"/>
        <end position="670"/>
    </location>
</feature>
<dbReference type="SUPFAM" id="SSF55846">
    <property type="entry name" value="N-acetylmuramoyl-L-alanine amidase-like"/>
    <property type="match status" value="1"/>
</dbReference>
<evidence type="ECO:0000259" key="6">
    <source>
        <dbReference type="Pfam" id="PF01551"/>
    </source>
</evidence>
<dbReference type="Pfam" id="PF08924">
    <property type="entry name" value="Rv2525c_GlyHyd-like"/>
    <property type="match status" value="1"/>
</dbReference>
<dbReference type="Pfam" id="PF01551">
    <property type="entry name" value="Peptidase_M23"/>
    <property type="match status" value="1"/>
</dbReference>
<dbReference type="Gene3D" id="2.70.70.10">
    <property type="entry name" value="Glucose Permease (Domain IIA)"/>
    <property type="match status" value="1"/>
</dbReference>
<gene>
    <name evidence="9" type="primary">60</name>
    <name evidence="9" type="ORF">PBI_CHIDIEBERE_60</name>
</gene>
<feature type="region of interest" description="Disordered" evidence="4">
    <location>
        <begin position="507"/>
        <end position="535"/>
    </location>
</feature>
<sequence length="1063" mass="116713">MADRIGIDFSAAQIDPAAIKAAGVSAVINYLSEARPSAPWMKAVKPMSRDYAARLQASGIEVVSNYQYGKTGDPSQPDWKGGYEAGKRHGRIALDNHWKANGTPWRPCYAPCDDNPTQDEVVNLVLPFIKGWAEVWGKEWTGIYCNRQTWEILKAHNAPVTWLFQHFWDGGSGDKRARIHPDAHIAQIRIDQDKVGGVGVDWNLLLKPDYGQWSLSRNPNPVETFPIRNLIKTSGVGYNSGNNGRLRIYIHSSEGKDWVSTAVGTMQYQASSQSGSYHYLIDDNEIIQTVALNNSAWAVLSDNNVSVNICLVISSGASGYGVTARENQPKTKAQWLEHEKMLKMLRFLVDHVCRETGIPKTRVDIVGVGLNRRGVSSHNNYTYGSVKLKGFKDGTHWDIPDTFPFENILSDGNVIPLPPPDPDAFPLPQGYYYGPLDGPEQSISGRAGEQRSWIDGLKRWQKAVGIPQTGVWDKATENIARVLQAEKKWPNSRGYVYKGEWDAVIREGWQPPPPPKLPDLPTTPAPAPSNPSPSPEFIMEKPSARRCMPLAEGTYRWGSPFGNRDGGFHNGQDFENVPNTASVPVFASQAGTVIFSGAAQGYGGPSPAGWVVVDSDDEQGGGCVEYAHIIAEVAKGAQVRAGQRIGRINTNPATYGDSTGPHLHMRVWEREYGGRGIDPKAWLNGASRIINGATKPVTPAPAPQEPGKPAEKPQEVPFSMGRKLADITGPLLSDRWKVTATDLGIPISLTTGELLFIFGDTFAGTKVGSADWRSPVGLVGRGSVDEAVKFTHAAGGDPNYARQFWKYTHDASPWRNGGFSTVLPTDVLRIGSDLYLHVMVNKGLGNVLWTEIWKSTNQGASWVHTGNLSKLDGAAHNGRAQCWAWEYDPTDDYVYVISDSFGRDSGIILRRVRPRSIADWRAYESWGWDGQAWKWGAANPTPITPGDEKWGELVLRRLPSGKWIIGGFLASKYNLSYRVVDSPTANMYTTPLQTPIVGTSWGAESHAEGKVAQLYGGYILPGSELDKENGVGIIVSQWKTDSGWPYKAMQFQATLRTNPEGAS</sequence>
<dbReference type="CDD" id="cd12797">
    <property type="entry name" value="M23_peptidase"/>
    <property type="match status" value="1"/>
</dbReference>
<evidence type="ECO:0000256" key="4">
    <source>
        <dbReference type="SAM" id="MobiDB-lite"/>
    </source>
</evidence>
<feature type="domain" description="DUF4185" evidence="8">
    <location>
        <begin position="734"/>
        <end position="1051"/>
    </location>
</feature>
<dbReference type="GO" id="GO:0008745">
    <property type="term" value="F:N-acetylmuramoyl-L-alanine amidase activity"/>
    <property type="evidence" value="ECO:0007669"/>
    <property type="project" value="InterPro"/>
</dbReference>
<dbReference type="InterPro" id="IPR011055">
    <property type="entry name" value="Dup_hybrid_motif"/>
</dbReference>
<keyword evidence="2" id="KW-0081">Bacteriolytic enzyme</keyword>
<dbReference type="GO" id="GO:0001897">
    <property type="term" value="P:symbiont-mediated cytolysis of host cell"/>
    <property type="evidence" value="ECO:0007669"/>
    <property type="project" value="UniProtKB-ARBA"/>
</dbReference>
<feature type="region of interest" description="Disordered" evidence="4">
    <location>
        <begin position="693"/>
        <end position="716"/>
    </location>
</feature>
<dbReference type="Proteomes" id="UP000423645">
    <property type="component" value="Segment"/>
</dbReference>
<feature type="compositionally biased region" description="Pro residues" evidence="4">
    <location>
        <begin position="510"/>
        <end position="534"/>
    </location>
</feature>
<dbReference type="GO" id="GO:0004222">
    <property type="term" value="F:metalloendopeptidase activity"/>
    <property type="evidence" value="ECO:0007669"/>
    <property type="project" value="TreeGrafter"/>
</dbReference>
<evidence type="ECO:0000313" key="9">
    <source>
        <dbReference type="EMBL" id="QGJ92951.1"/>
    </source>
</evidence>
<dbReference type="InterPro" id="IPR036505">
    <property type="entry name" value="Amidase/PGRP_sf"/>
</dbReference>
<dbReference type="InterPro" id="IPR016047">
    <property type="entry name" value="M23ase_b-sheet_dom"/>
</dbReference>
<protein>
    <submittedName>
        <fullName evidence="9">Lysin A</fullName>
    </submittedName>
</protein>
<keyword evidence="1" id="KW-0929">Antimicrobial</keyword>
<dbReference type="PANTHER" id="PTHR21666">
    <property type="entry name" value="PEPTIDASE-RELATED"/>
    <property type="match status" value="1"/>
</dbReference>
<dbReference type="GeneID" id="77951905"/>
<feature type="domain" description="N-acetylmuramoyl-L-alanine amidase" evidence="5">
    <location>
        <begin position="248"/>
        <end position="367"/>
    </location>
</feature>
<dbReference type="KEGG" id="vg:77951905"/>
<evidence type="ECO:0000256" key="2">
    <source>
        <dbReference type="ARBA" id="ARBA00022638"/>
    </source>
</evidence>
<evidence type="ECO:0000256" key="1">
    <source>
        <dbReference type="ARBA" id="ARBA00022529"/>
    </source>
</evidence>
<accession>A0A649VL16</accession>
<evidence type="ECO:0000256" key="3">
    <source>
        <dbReference type="ARBA" id="ARBA00022729"/>
    </source>
</evidence>
<dbReference type="GO" id="GO:0042742">
    <property type="term" value="P:defense response to bacterium"/>
    <property type="evidence" value="ECO:0007669"/>
    <property type="project" value="UniProtKB-KW"/>
</dbReference>
<dbReference type="InterPro" id="IPR050570">
    <property type="entry name" value="Cell_wall_metabolism_enzyme"/>
</dbReference>
<dbReference type="Pfam" id="PF01510">
    <property type="entry name" value="Amidase_2"/>
    <property type="match status" value="1"/>
</dbReference>
<reference evidence="9 10" key="1">
    <citation type="submission" date="2019-10" db="EMBL/GenBank/DDBJ databases">
        <authorList>
            <person name="Zack K.M."/>
            <person name="Garlena R.A."/>
            <person name="Russell D.A."/>
            <person name="Pope W.H."/>
            <person name="Jacobs-Sera D."/>
            <person name="Hatfull G.F."/>
        </authorList>
    </citation>
    <scope>NUCLEOTIDE SEQUENCE [LARGE SCALE GENOMIC DNA]</scope>
</reference>
<dbReference type="RefSeq" id="YP_010675578.1">
    <property type="nucleotide sequence ID" value="NC_071005.1"/>
</dbReference>
<organism evidence="9 10">
    <name type="scientific">Gordonia phage Chidiebere</name>
    <dbReference type="NCBI Taxonomy" id="2656530"/>
    <lineage>
        <taxon>Viruses</taxon>
        <taxon>Duplodnaviria</taxon>
        <taxon>Heunggongvirae</taxon>
        <taxon>Uroviricota</taxon>
        <taxon>Caudoviricetes</taxon>
        <taxon>Chidieberevirus</taxon>
        <taxon>Chidieberevirus chidiebere</taxon>
    </lineage>
</organism>
<feature type="domain" description="Rv2525c-like glycoside hydrolase-like" evidence="7">
    <location>
        <begin position="17"/>
        <end position="202"/>
    </location>
</feature>
<dbReference type="EMBL" id="MN586022">
    <property type="protein sequence ID" value="QGJ92951.1"/>
    <property type="molecule type" value="Genomic_DNA"/>
</dbReference>
<dbReference type="Pfam" id="PF13810">
    <property type="entry name" value="DUF4185"/>
    <property type="match status" value="1"/>
</dbReference>